<feature type="region of interest" description="Disordered" evidence="1">
    <location>
        <begin position="158"/>
        <end position="283"/>
    </location>
</feature>
<sequence length="431" mass="47467">MARDIPSSIVDASSIPPAMAARLAMAVVAHVLYVKEQIPFPVGQLASIPISNPKLATKRRDELLDALEKLDSQMSSTLQQLSWTLASRFKEGPAPPLESNSEPGISSSLPLTTRLHMMILIGSAISAPKARMVVELDRFEVRRFGWREDLIAQSLDEDKSQNDATLSLEVDRGCVSEELQDGDDRSSGKSTDVDSEEDDFGSECNDADRNSSAETASNSEDGMGPPSDASDVSEDEEQSIDHVYLSPQSSSTSPSTSPAPAPRPPSASQMHRNVPEQPSMESQIRAAEKALYRTLASSISMDELPPTNIHILLRAPRCFKSPPAPKSTDVRANPRALTMWEPIQMYTGILEEMLWDYFDPARVQEKKKSSISRVKTEGVRVECRGCDVVESEWDGPDVKRNSESVDESEGDEMIWWQWSGRLKGIGSDLFL</sequence>
<dbReference type="InterPro" id="IPR053729">
    <property type="entry name" value="MAD2L1BP_domain_sf"/>
</dbReference>
<dbReference type="Proteomes" id="UP000886523">
    <property type="component" value="Unassembled WGS sequence"/>
</dbReference>
<gene>
    <name evidence="2" type="ORF">BS47DRAFT_1384636</name>
</gene>
<organism evidence="2 3">
    <name type="scientific">Hydnum rufescens UP504</name>
    <dbReference type="NCBI Taxonomy" id="1448309"/>
    <lineage>
        <taxon>Eukaryota</taxon>
        <taxon>Fungi</taxon>
        <taxon>Dikarya</taxon>
        <taxon>Basidiomycota</taxon>
        <taxon>Agaricomycotina</taxon>
        <taxon>Agaricomycetes</taxon>
        <taxon>Cantharellales</taxon>
        <taxon>Hydnaceae</taxon>
        <taxon>Hydnum</taxon>
    </lineage>
</organism>
<keyword evidence="3" id="KW-1185">Reference proteome</keyword>
<reference evidence="2" key="1">
    <citation type="journal article" date="2020" name="Nat. Commun.">
        <title>Large-scale genome sequencing of mycorrhizal fungi provides insights into the early evolution of symbiotic traits.</title>
        <authorList>
            <person name="Miyauchi S."/>
            <person name="Kiss E."/>
            <person name="Kuo A."/>
            <person name="Drula E."/>
            <person name="Kohler A."/>
            <person name="Sanchez-Garcia M."/>
            <person name="Morin E."/>
            <person name="Andreopoulos B."/>
            <person name="Barry K.W."/>
            <person name="Bonito G."/>
            <person name="Buee M."/>
            <person name="Carver A."/>
            <person name="Chen C."/>
            <person name="Cichocki N."/>
            <person name="Clum A."/>
            <person name="Culley D."/>
            <person name="Crous P.W."/>
            <person name="Fauchery L."/>
            <person name="Girlanda M."/>
            <person name="Hayes R.D."/>
            <person name="Keri Z."/>
            <person name="LaButti K."/>
            <person name="Lipzen A."/>
            <person name="Lombard V."/>
            <person name="Magnuson J."/>
            <person name="Maillard F."/>
            <person name="Murat C."/>
            <person name="Nolan M."/>
            <person name="Ohm R.A."/>
            <person name="Pangilinan J."/>
            <person name="Pereira M.F."/>
            <person name="Perotto S."/>
            <person name="Peter M."/>
            <person name="Pfister S."/>
            <person name="Riley R."/>
            <person name="Sitrit Y."/>
            <person name="Stielow J.B."/>
            <person name="Szollosi G."/>
            <person name="Zifcakova L."/>
            <person name="Stursova M."/>
            <person name="Spatafora J.W."/>
            <person name="Tedersoo L."/>
            <person name="Vaario L.M."/>
            <person name="Yamada A."/>
            <person name="Yan M."/>
            <person name="Wang P."/>
            <person name="Xu J."/>
            <person name="Bruns T."/>
            <person name="Baldrian P."/>
            <person name="Vilgalys R."/>
            <person name="Dunand C."/>
            <person name="Henrissat B."/>
            <person name="Grigoriev I.V."/>
            <person name="Hibbett D."/>
            <person name="Nagy L.G."/>
            <person name="Martin F.M."/>
        </authorList>
    </citation>
    <scope>NUCLEOTIDE SEQUENCE</scope>
    <source>
        <strain evidence="2">UP504</strain>
    </source>
</reference>
<dbReference type="AlphaFoldDB" id="A0A9P6AMV9"/>
<evidence type="ECO:0000256" key="1">
    <source>
        <dbReference type="SAM" id="MobiDB-lite"/>
    </source>
</evidence>
<feature type="compositionally biased region" description="Low complexity" evidence="1">
    <location>
        <begin position="246"/>
        <end position="256"/>
    </location>
</feature>
<protein>
    <submittedName>
        <fullName evidence="2">Uncharacterized protein</fullName>
    </submittedName>
</protein>
<evidence type="ECO:0000313" key="3">
    <source>
        <dbReference type="Proteomes" id="UP000886523"/>
    </source>
</evidence>
<name>A0A9P6AMV9_9AGAM</name>
<comment type="caution">
    <text evidence="2">The sequence shown here is derived from an EMBL/GenBank/DDBJ whole genome shotgun (WGS) entry which is preliminary data.</text>
</comment>
<proteinExistence type="predicted"/>
<evidence type="ECO:0000313" key="2">
    <source>
        <dbReference type="EMBL" id="KAF9508789.1"/>
    </source>
</evidence>
<dbReference type="OrthoDB" id="2387165at2759"/>
<dbReference type="EMBL" id="MU129050">
    <property type="protein sequence ID" value="KAF9508789.1"/>
    <property type="molecule type" value="Genomic_DNA"/>
</dbReference>
<accession>A0A9P6AMV9</accession>
<dbReference type="Gene3D" id="3.30.900.20">
    <property type="match status" value="1"/>
</dbReference>